<keyword evidence="6 13" id="KW-0479">Metal-binding</keyword>
<dbReference type="GO" id="GO:0005737">
    <property type="term" value="C:cytoplasm"/>
    <property type="evidence" value="ECO:0007669"/>
    <property type="project" value="UniProtKB-SubCell"/>
</dbReference>
<evidence type="ECO:0000256" key="2">
    <source>
        <dbReference type="ARBA" id="ARBA00005594"/>
    </source>
</evidence>
<dbReference type="PANTHER" id="PTHR10890">
    <property type="entry name" value="CYSTEINYL-TRNA SYNTHETASE"/>
    <property type="match status" value="1"/>
</dbReference>
<keyword evidence="10 13" id="KW-0648">Protein biosynthesis</keyword>
<evidence type="ECO:0000256" key="8">
    <source>
        <dbReference type="ARBA" id="ARBA00022833"/>
    </source>
</evidence>
<sequence>MQIYNTLKKSYEDFVPLSDFKVGIYMCGMTVQDRPHLGHMRTFLFGDVLRRYLEYKGYEVIYIQNFTDIDDKIIQRSKAENIDWRALGERYEQEYLKSADILNLKPATYYPKATQFIQEIIELITILINKGIAYESKGNVYFEVAKFKGYGKLSGKNIEDLKESFRIEPDPNKKNPLDFALWKAYKEGEPYWYSPWGKGRPGWHIECSVMSTHFLGQPFDIHMGGQDLIFPHHEDEIAQSEAAYEREFVKYWIHSAPMLIKGEKMSKSTGLYFAISDLLERYSPEAIRLFILQKHYRSPAEYIPEYVEEAERAINRLKSFLYQVPAEGGKIIQEKVREFEKAMEDDLNTPQAVSIIFELLKEGNIKLQQGESAADEAATILFILEVLGFRTTNFTTKKVDSEKITELVRVILDVRQELRKTKNFELADKIRSELERLGLKIKDTREGTIFEL</sequence>
<dbReference type="FunFam" id="3.40.50.620:FF:000130">
    <property type="entry name" value="Cysteine--tRNA ligase"/>
    <property type="match status" value="1"/>
</dbReference>
<organism evidence="15">
    <name type="scientific">candidate division WOR-3 bacterium</name>
    <dbReference type="NCBI Taxonomy" id="2052148"/>
    <lineage>
        <taxon>Bacteria</taxon>
        <taxon>Bacteria division WOR-3</taxon>
    </lineage>
</organism>
<dbReference type="InterPro" id="IPR014729">
    <property type="entry name" value="Rossmann-like_a/b/a_fold"/>
</dbReference>
<evidence type="ECO:0000256" key="13">
    <source>
        <dbReference type="HAMAP-Rule" id="MF_00041"/>
    </source>
</evidence>
<dbReference type="PRINTS" id="PR00983">
    <property type="entry name" value="TRNASYNTHCYS"/>
</dbReference>
<dbReference type="GO" id="GO:0004817">
    <property type="term" value="F:cysteine-tRNA ligase activity"/>
    <property type="evidence" value="ECO:0007669"/>
    <property type="project" value="UniProtKB-UniRule"/>
</dbReference>
<dbReference type="EMBL" id="DTDJ01000006">
    <property type="protein sequence ID" value="HGL16780.1"/>
    <property type="molecule type" value="Genomic_DNA"/>
</dbReference>
<gene>
    <name evidence="13" type="primary">cysS</name>
    <name evidence="15" type="ORF">ENQ77_04465</name>
    <name evidence="16" type="ORF">ENU66_00330</name>
</gene>
<accession>A0A7C2K4N5</accession>
<dbReference type="InterPro" id="IPR032678">
    <property type="entry name" value="tRNA-synt_1_cat_dom"/>
</dbReference>
<evidence type="ECO:0000256" key="10">
    <source>
        <dbReference type="ARBA" id="ARBA00022917"/>
    </source>
</evidence>
<dbReference type="InterPro" id="IPR015273">
    <property type="entry name" value="Cys-tRNA-synt_Ia_DALR"/>
</dbReference>
<feature type="binding site" evidence="13">
    <location>
        <position position="267"/>
    </location>
    <ligand>
        <name>ATP</name>
        <dbReference type="ChEBI" id="CHEBI:30616"/>
    </ligand>
</feature>
<evidence type="ECO:0000259" key="14">
    <source>
        <dbReference type="SMART" id="SM00840"/>
    </source>
</evidence>
<feature type="short sequence motif" description="'KMSKS' region" evidence="13">
    <location>
        <begin position="264"/>
        <end position="268"/>
    </location>
</feature>
<dbReference type="SUPFAM" id="SSF47323">
    <property type="entry name" value="Anticodon-binding domain of a subclass of class I aminoacyl-tRNA synthetases"/>
    <property type="match status" value="1"/>
</dbReference>
<feature type="binding site" evidence="13">
    <location>
        <position position="236"/>
    </location>
    <ligand>
        <name>Zn(2+)</name>
        <dbReference type="ChEBI" id="CHEBI:29105"/>
    </ligand>
</feature>
<evidence type="ECO:0000256" key="6">
    <source>
        <dbReference type="ARBA" id="ARBA00022723"/>
    </source>
</evidence>
<evidence type="ECO:0000313" key="16">
    <source>
        <dbReference type="EMBL" id="HGL16780.1"/>
    </source>
</evidence>
<dbReference type="CDD" id="cd00672">
    <property type="entry name" value="CysRS_core"/>
    <property type="match status" value="1"/>
</dbReference>
<keyword evidence="4 13" id="KW-0963">Cytoplasm</keyword>
<comment type="similarity">
    <text evidence="2 13">Belongs to the class-I aminoacyl-tRNA synthetase family.</text>
</comment>
<evidence type="ECO:0000256" key="12">
    <source>
        <dbReference type="ARBA" id="ARBA00047398"/>
    </source>
</evidence>
<feature type="binding site" evidence="13">
    <location>
        <position position="27"/>
    </location>
    <ligand>
        <name>Zn(2+)</name>
        <dbReference type="ChEBI" id="CHEBI:29105"/>
    </ligand>
</feature>
<dbReference type="Pfam" id="PF01406">
    <property type="entry name" value="tRNA-synt_1e"/>
    <property type="match status" value="1"/>
</dbReference>
<evidence type="ECO:0000313" key="15">
    <source>
        <dbReference type="EMBL" id="HEN27905.1"/>
    </source>
</evidence>
<keyword evidence="8 13" id="KW-0862">Zinc</keyword>
<dbReference type="InterPro" id="IPR015803">
    <property type="entry name" value="Cys-tRNA-ligase"/>
</dbReference>
<comment type="catalytic activity">
    <reaction evidence="12 13">
        <text>tRNA(Cys) + L-cysteine + ATP = L-cysteinyl-tRNA(Cys) + AMP + diphosphate</text>
        <dbReference type="Rhea" id="RHEA:17773"/>
        <dbReference type="Rhea" id="RHEA-COMP:9661"/>
        <dbReference type="Rhea" id="RHEA-COMP:9679"/>
        <dbReference type="ChEBI" id="CHEBI:30616"/>
        <dbReference type="ChEBI" id="CHEBI:33019"/>
        <dbReference type="ChEBI" id="CHEBI:35235"/>
        <dbReference type="ChEBI" id="CHEBI:78442"/>
        <dbReference type="ChEBI" id="CHEBI:78517"/>
        <dbReference type="ChEBI" id="CHEBI:456215"/>
        <dbReference type="EC" id="6.1.1.16"/>
    </reaction>
</comment>
<evidence type="ECO:0000256" key="4">
    <source>
        <dbReference type="ARBA" id="ARBA00022490"/>
    </source>
</evidence>
<dbReference type="Gene3D" id="1.20.120.1910">
    <property type="entry name" value="Cysteine-tRNA ligase, C-terminal anti-codon recognition domain"/>
    <property type="match status" value="1"/>
</dbReference>
<comment type="subunit">
    <text evidence="3 13">Monomer.</text>
</comment>
<feature type="binding site" evidence="13">
    <location>
        <position position="232"/>
    </location>
    <ligand>
        <name>Zn(2+)</name>
        <dbReference type="ChEBI" id="CHEBI:29105"/>
    </ligand>
</feature>
<keyword evidence="9 13" id="KW-0067">ATP-binding</keyword>
<dbReference type="EC" id="6.1.1.16" evidence="13"/>
<evidence type="ECO:0000256" key="1">
    <source>
        <dbReference type="ARBA" id="ARBA00004496"/>
    </source>
</evidence>
<evidence type="ECO:0000256" key="7">
    <source>
        <dbReference type="ARBA" id="ARBA00022741"/>
    </source>
</evidence>
<evidence type="ECO:0000256" key="5">
    <source>
        <dbReference type="ARBA" id="ARBA00022598"/>
    </source>
</evidence>
<dbReference type="SMART" id="SM00840">
    <property type="entry name" value="DALR_2"/>
    <property type="match status" value="1"/>
</dbReference>
<dbReference type="Pfam" id="PF09190">
    <property type="entry name" value="DALR_2"/>
    <property type="match status" value="1"/>
</dbReference>
<evidence type="ECO:0000256" key="3">
    <source>
        <dbReference type="ARBA" id="ARBA00011245"/>
    </source>
</evidence>
<dbReference type="InterPro" id="IPR024909">
    <property type="entry name" value="Cys-tRNA/MSH_ligase"/>
</dbReference>
<dbReference type="GO" id="GO:0005524">
    <property type="term" value="F:ATP binding"/>
    <property type="evidence" value="ECO:0007669"/>
    <property type="project" value="UniProtKB-UniRule"/>
</dbReference>
<dbReference type="PANTHER" id="PTHR10890:SF3">
    <property type="entry name" value="CYSTEINE--TRNA LIGASE, CYTOPLASMIC"/>
    <property type="match status" value="1"/>
</dbReference>
<keyword evidence="7 13" id="KW-0547">Nucleotide-binding</keyword>
<dbReference type="HAMAP" id="MF_00041">
    <property type="entry name" value="Cys_tRNA_synth"/>
    <property type="match status" value="1"/>
</dbReference>
<protein>
    <recommendedName>
        <fullName evidence="13">Cysteine--tRNA ligase</fullName>
        <ecNumber evidence="13">6.1.1.16</ecNumber>
    </recommendedName>
    <alternativeName>
        <fullName evidence="13">Cysteinyl-tRNA synthetase</fullName>
        <shortName evidence="13">CysRS</shortName>
    </alternativeName>
</protein>
<keyword evidence="5 13" id="KW-0436">Ligase</keyword>
<feature type="short sequence motif" description="'HIGH' region" evidence="13">
    <location>
        <begin position="29"/>
        <end position="39"/>
    </location>
</feature>
<dbReference type="GO" id="GO:0006423">
    <property type="term" value="P:cysteinyl-tRNA aminoacylation"/>
    <property type="evidence" value="ECO:0007669"/>
    <property type="project" value="UniProtKB-UniRule"/>
</dbReference>
<feature type="domain" description="Cysteinyl-tRNA synthetase class Ia DALR" evidence="14">
    <location>
        <begin position="338"/>
        <end position="395"/>
    </location>
</feature>
<evidence type="ECO:0000256" key="9">
    <source>
        <dbReference type="ARBA" id="ARBA00022840"/>
    </source>
</evidence>
<reference evidence="15" key="1">
    <citation type="journal article" date="2020" name="mSystems">
        <title>Genome- and Community-Level Interaction Insights into Carbon Utilization and Element Cycling Functions of Hydrothermarchaeota in Hydrothermal Sediment.</title>
        <authorList>
            <person name="Zhou Z."/>
            <person name="Liu Y."/>
            <person name="Xu W."/>
            <person name="Pan J."/>
            <person name="Luo Z.H."/>
            <person name="Li M."/>
        </authorList>
    </citation>
    <scope>NUCLEOTIDE SEQUENCE [LARGE SCALE GENOMIC DNA]</scope>
    <source>
        <strain evidence="15">SpSt-34</strain>
        <strain evidence="16">SpSt-69</strain>
    </source>
</reference>
<comment type="cofactor">
    <cofactor evidence="13">
        <name>Zn(2+)</name>
        <dbReference type="ChEBI" id="CHEBI:29105"/>
    </cofactor>
    <text evidence="13">Binds 1 zinc ion per subunit.</text>
</comment>
<dbReference type="AlphaFoldDB" id="A0A7C2K4N5"/>
<dbReference type="SUPFAM" id="SSF52374">
    <property type="entry name" value="Nucleotidylyl transferase"/>
    <property type="match status" value="1"/>
</dbReference>
<keyword evidence="11 13" id="KW-0030">Aminoacyl-tRNA synthetase</keyword>
<dbReference type="NCBIfam" id="TIGR00435">
    <property type="entry name" value="cysS"/>
    <property type="match status" value="1"/>
</dbReference>
<dbReference type="EMBL" id="DSOL01000132">
    <property type="protein sequence ID" value="HEN27905.1"/>
    <property type="molecule type" value="Genomic_DNA"/>
</dbReference>
<dbReference type="Gene3D" id="3.40.50.620">
    <property type="entry name" value="HUPs"/>
    <property type="match status" value="1"/>
</dbReference>
<name>A0A7C2K4N5_UNCW3</name>
<dbReference type="GO" id="GO:0008270">
    <property type="term" value="F:zinc ion binding"/>
    <property type="evidence" value="ECO:0007669"/>
    <property type="project" value="UniProtKB-UniRule"/>
</dbReference>
<dbReference type="InterPro" id="IPR009080">
    <property type="entry name" value="tRNAsynth_Ia_anticodon-bd"/>
</dbReference>
<proteinExistence type="inferred from homology"/>
<comment type="caution">
    <text evidence="15">The sequence shown here is derived from an EMBL/GenBank/DDBJ whole genome shotgun (WGS) entry which is preliminary data.</text>
</comment>
<comment type="subcellular location">
    <subcellularLocation>
        <location evidence="1 13">Cytoplasm</location>
    </subcellularLocation>
</comment>
<evidence type="ECO:0000256" key="11">
    <source>
        <dbReference type="ARBA" id="ARBA00023146"/>
    </source>
</evidence>
<feature type="binding site" evidence="13">
    <location>
        <position position="207"/>
    </location>
    <ligand>
        <name>Zn(2+)</name>
        <dbReference type="ChEBI" id="CHEBI:29105"/>
    </ligand>
</feature>